<dbReference type="InterPro" id="IPR050802">
    <property type="entry name" value="EF-GSTs"/>
</dbReference>
<feature type="domain" description="GST C-terminal" evidence="1">
    <location>
        <begin position="106"/>
        <end position="229"/>
    </location>
</feature>
<proteinExistence type="predicted"/>
<dbReference type="SUPFAM" id="SSF47616">
    <property type="entry name" value="GST C-terminal domain-like"/>
    <property type="match status" value="1"/>
</dbReference>
<dbReference type="VEuPathDB" id="FungiDB:HGUI_01040"/>
<evidence type="ECO:0000259" key="1">
    <source>
        <dbReference type="PROSITE" id="PS50405"/>
    </source>
</evidence>
<accession>A0A1L0AXP6</accession>
<dbReference type="InterPro" id="IPR036249">
    <property type="entry name" value="Thioredoxin-like_sf"/>
</dbReference>
<organism evidence="2 3">
    <name type="scientific">Hanseniaspora guilliermondii</name>
    <dbReference type="NCBI Taxonomy" id="56406"/>
    <lineage>
        <taxon>Eukaryota</taxon>
        <taxon>Fungi</taxon>
        <taxon>Dikarya</taxon>
        <taxon>Ascomycota</taxon>
        <taxon>Saccharomycotina</taxon>
        <taxon>Saccharomycetes</taxon>
        <taxon>Saccharomycodales</taxon>
        <taxon>Saccharomycodaceae</taxon>
        <taxon>Hanseniaspora</taxon>
    </lineage>
</organism>
<dbReference type="Gene3D" id="1.20.1050.10">
    <property type="match status" value="1"/>
</dbReference>
<dbReference type="EMBL" id="FQNF01000013">
    <property type="protein sequence ID" value="SGZ38840.1"/>
    <property type="molecule type" value="Genomic_DNA"/>
</dbReference>
<dbReference type="GO" id="GO:0005634">
    <property type="term" value="C:nucleus"/>
    <property type="evidence" value="ECO:0007669"/>
    <property type="project" value="TreeGrafter"/>
</dbReference>
<dbReference type="AlphaFoldDB" id="A0A1L0AXP6"/>
<dbReference type="PANTHER" id="PTHR43986">
    <property type="entry name" value="ELONGATION FACTOR 1-GAMMA"/>
    <property type="match status" value="1"/>
</dbReference>
<evidence type="ECO:0000313" key="2">
    <source>
        <dbReference type="EMBL" id="SGZ38840.1"/>
    </source>
</evidence>
<gene>
    <name evidence="2" type="ORF">HGUI_01040</name>
</gene>
<dbReference type="GO" id="GO:0006414">
    <property type="term" value="P:translational elongation"/>
    <property type="evidence" value="ECO:0007669"/>
    <property type="project" value="TreeGrafter"/>
</dbReference>
<sequence>MTAKLFLLPFSRSILFTDLVKYLDLPVELVYVKQTDSGYDNEEFIEHFPLKKFPSYLETSSNGDVFTLTEMTAIANYLIEKAISEKIPKVDKAVQLGYGSKDTTTDIKTHNDILRWISFVTSEYIPQTADVMLMTFGVKENDDKLAEKSAKNSLDFFAKFAGETLKKQTYLADPDVPTLADFAATIPFYYSVEKGLTEEYKSQNPEVIAWAKKIFSDEFIKDSFKDVKL</sequence>
<name>A0A1L0AXP6_9ASCO</name>
<dbReference type="Gene3D" id="3.40.30.10">
    <property type="entry name" value="Glutaredoxin"/>
    <property type="match status" value="1"/>
</dbReference>
<evidence type="ECO:0000313" key="3">
    <source>
        <dbReference type="Proteomes" id="UP000183365"/>
    </source>
</evidence>
<dbReference type="GO" id="GO:0005737">
    <property type="term" value="C:cytoplasm"/>
    <property type="evidence" value="ECO:0007669"/>
    <property type="project" value="TreeGrafter"/>
</dbReference>
<dbReference type="PANTHER" id="PTHR43986:SF1">
    <property type="entry name" value="ELONGATION FACTOR 1-GAMMA"/>
    <property type="match status" value="1"/>
</dbReference>
<dbReference type="SUPFAM" id="SSF52833">
    <property type="entry name" value="Thioredoxin-like"/>
    <property type="match status" value="1"/>
</dbReference>
<dbReference type="InterPro" id="IPR010987">
    <property type="entry name" value="Glutathione-S-Trfase_C-like"/>
</dbReference>
<dbReference type="OrthoDB" id="249703at2759"/>
<dbReference type="Proteomes" id="UP000183365">
    <property type="component" value="Unassembled WGS sequence"/>
</dbReference>
<keyword evidence="3" id="KW-1185">Reference proteome</keyword>
<dbReference type="InterPro" id="IPR036282">
    <property type="entry name" value="Glutathione-S-Trfase_C_sf"/>
</dbReference>
<dbReference type="PROSITE" id="PS50405">
    <property type="entry name" value="GST_CTER"/>
    <property type="match status" value="1"/>
</dbReference>
<protein>
    <recommendedName>
        <fullName evidence="1">GST C-terminal domain-containing protein</fullName>
    </recommendedName>
</protein>
<reference evidence="3" key="1">
    <citation type="submission" date="2016-11" db="EMBL/GenBank/DDBJ databases">
        <authorList>
            <person name="Guldener U."/>
        </authorList>
    </citation>
    <scope>NUCLEOTIDE SEQUENCE [LARGE SCALE GENOMIC DNA]</scope>
</reference>